<dbReference type="Proteomes" id="UP000823912">
    <property type="component" value="Unassembled WGS sequence"/>
</dbReference>
<reference evidence="2" key="1">
    <citation type="submission" date="2020-10" db="EMBL/GenBank/DDBJ databases">
        <authorList>
            <person name="Gilroy R."/>
        </authorList>
    </citation>
    <scope>NUCLEOTIDE SEQUENCE</scope>
    <source>
        <strain evidence="2">ChiSjej5B23-6657</strain>
    </source>
</reference>
<name>A0A9D1EBN6_9FIRM</name>
<comment type="caution">
    <text evidence="2">The sequence shown here is derived from an EMBL/GenBank/DDBJ whole genome shotgun (WGS) entry which is preliminary data.</text>
</comment>
<keyword evidence="1" id="KW-0812">Transmembrane</keyword>
<feature type="transmembrane region" description="Helical" evidence="1">
    <location>
        <begin position="268"/>
        <end position="293"/>
    </location>
</feature>
<feature type="transmembrane region" description="Helical" evidence="1">
    <location>
        <begin position="154"/>
        <end position="175"/>
    </location>
</feature>
<evidence type="ECO:0000313" key="2">
    <source>
        <dbReference type="EMBL" id="HIR71636.1"/>
    </source>
</evidence>
<dbReference type="InterPro" id="IPR021359">
    <property type="entry name" value="DUF2812"/>
</dbReference>
<sequence>MREKKRIPNFFSYRDCDDFANYLNRQAKKGWHFREFRLGLVFEKGEPRDTFYRVEVFPKGSEDDLKGNRDTEEYADYCREAGWKFVDSVRKFCVFERIRADAVPIVTDEERLENVKKAERVILKRLWFLWCIIAFRDFLEWFTPLGNHFPAYTYFNPLSFLSLMLVTVIGLEALLKTVYQMVWEAGHRKKLQSGEGLVLGGKGGRILLYLQYVVLFLILCMIAWPLVRVDTSLDGTETALLWGVLAMVAVFYTAAAVLAWLRPADGLFAQLAATPIIFIAVLVVGVFVMLFTWDGTYPEKMSDPDLLPLTQADYSEPEGEVTDADYEMMGNVLGSLEHGEITYTSDTENTLEYDIYRSDISRILDRIQEDEKSRYWWQYRQESDLWDAEEEVAAPEEDGSGVHYVARYDDALLVLYVTEPLSGEQAQKIRQTLDLGVD</sequence>
<feature type="transmembrane region" description="Helical" evidence="1">
    <location>
        <begin position="126"/>
        <end position="142"/>
    </location>
</feature>
<evidence type="ECO:0000256" key="1">
    <source>
        <dbReference type="SAM" id="Phobius"/>
    </source>
</evidence>
<dbReference type="EMBL" id="DVHM01000177">
    <property type="protein sequence ID" value="HIR71636.1"/>
    <property type="molecule type" value="Genomic_DNA"/>
</dbReference>
<dbReference type="AlphaFoldDB" id="A0A9D1EBN6"/>
<proteinExistence type="predicted"/>
<evidence type="ECO:0000313" key="3">
    <source>
        <dbReference type="Proteomes" id="UP000823912"/>
    </source>
</evidence>
<keyword evidence="1" id="KW-0472">Membrane</keyword>
<protein>
    <submittedName>
        <fullName evidence="2">DUF2812 domain-containing protein</fullName>
    </submittedName>
</protein>
<feature type="transmembrane region" description="Helical" evidence="1">
    <location>
        <begin position="239"/>
        <end position="261"/>
    </location>
</feature>
<organism evidence="2 3">
    <name type="scientific">Candidatus Pullilachnospira gallistercoris</name>
    <dbReference type="NCBI Taxonomy" id="2840911"/>
    <lineage>
        <taxon>Bacteria</taxon>
        <taxon>Bacillati</taxon>
        <taxon>Bacillota</taxon>
        <taxon>Clostridia</taxon>
        <taxon>Lachnospirales</taxon>
        <taxon>Lachnospiraceae</taxon>
        <taxon>Lachnospiraceae incertae sedis</taxon>
        <taxon>Candidatus Pullilachnospira</taxon>
    </lineage>
</organism>
<feature type="transmembrane region" description="Helical" evidence="1">
    <location>
        <begin position="206"/>
        <end position="227"/>
    </location>
</feature>
<dbReference type="Pfam" id="PF11193">
    <property type="entry name" value="DUF2812"/>
    <property type="match status" value="1"/>
</dbReference>
<reference evidence="2" key="2">
    <citation type="journal article" date="2021" name="PeerJ">
        <title>Extensive microbial diversity within the chicken gut microbiome revealed by metagenomics and culture.</title>
        <authorList>
            <person name="Gilroy R."/>
            <person name="Ravi A."/>
            <person name="Getino M."/>
            <person name="Pursley I."/>
            <person name="Horton D.L."/>
            <person name="Alikhan N.F."/>
            <person name="Baker D."/>
            <person name="Gharbi K."/>
            <person name="Hall N."/>
            <person name="Watson M."/>
            <person name="Adriaenssens E.M."/>
            <person name="Foster-Nyarko E."/>
            <person name="Jarju S."/>
            <person name="Secka A."/>
            <person name="Antonio M."/>
            <person name="Oren A."/>
            <person name="Chaudhuri R.R."/>
            <person name="La Ragione R."/>
            <person name="Hildebrand F."/>
            <person name="Pallen M.J."/>
        </authorList>
    </citation>
    <scope>NUCLEOTIDE SEQUENCE</scope>
    <source>
        <strain evidence="2">ChiSjej5B23-6657</strain>
    </source>
</reference>
<gene>
    <name evidence="2" type="ORF">IAA55_10215</name>
</gene>
<accession>A0A9D1EBN6</accession>
<keyword evidence="1" id="KW-1133">Transmembrane helix</keyword>